<feature type="region of interest" description="Disordered" evidence="1">
    <location>
        <begin position="102"/>
        <end position="133"/>
    </location>
</feature>
<dbReference type="EMBL" id="JAAUHK010000188">
    <property type="protein sequence ID" value="KAF4645355.1"/>
    <property type="molecule type" value="Genomic_DNA"/>
</dbReference>
<reference evidence="2 3" key="1">
    <citation type="submission" date="2020-03" db="EMBL/GenBank/DDBJ databases">
        <title>Genome sequence of Toxoplasma gondii RH-88 strain.</title>
        <authorList>
            <person name="Lorenzi H.A."/>
            <person name="Venepally P."/>
            <person name="Rozenberg A."/>
            <person name="Sibley D."/>
        </authorList>
    </citation>
    <scope>NUCLEOTIDE SEQUENCE [LARGE SCALE GENOMIC DNA]</scope>
    <source>
        <strain evidence="2 3">RH-88</strain>
    </source>
</reference>
<feature type="compositionally biased region" description="Basic and acidic residues" evidence="1">
    <location>
        <begin position="103"/>
        <end position="114"/>
    </location>
</feature>
<name>A0A7J6KD52_TOXGO</name>
<comment type="caution">
    <text evidence="2">The sequence shown here is derived from an EMBL/GenBank/DDBJ whole genome shotgun (WGS) entry which is preliminary data.</text>
</comment>
<protein>
    <submittedName>
        <fullName evidence="2">Uncharacterized protein</fullName>
    </submittedName>
</protein>
<dbReference type="Proteomes" id="UP000557509">
    <property type="component" value="Unassembled WGS sequence"/>
</dbReference>
<proteinExistence type="predicted"/>
<gene>
    <name evidence="2" type="ORF">TGRH88_004590</name>
</gene>
<evidence type="ECO:0000313" key="2">
    <source>
        <dbReference type="EMBL" id="KAF4645355.1"/>
    </source>
</evidence>
<sequence length="164" mass="17848">MNSRQGGRARTIKNCLYKNTCIRQMFEHLQCQWQMKAGGVEKLLAGPDNRCRPTRCQGSQNVKIVYDAGTAVRKVAANGATAEIPPASPSVVCTSGWGSRARGGVEMDHTRDSSSESDSPRVGLVSDDKSSSEGKLVACAFVDPPWMKRKADESSFSFLTGFRE</sequence>
<dbReference type="VEuPathDB" id="ToxoDB:TGME49_253770"/>
<accession>A0A7J6KD52</accession>
<evidence type="ECO:0000313" key="3">
    <source>
        <dbReference type="Proteomes" id="UP000557509"/>
    </source>
</evidence>
<organism evidence="2 3">
    <name type="scientific">Toxoplasma gondii</name>
    <dbReference type="NCBI Taxonomy" id="5811"/>
    <lineage>
        <taxon>Eukaryota</taxon>
        <taxon>Sar</taxon>
        <taxon>Alveolata</taxon>
        <taxon>Apicomplexa</taxon>
        <taxon>Conoidasida</taxon>
        <taxon>Coccidia</taxon>
        <taxon>Eucoccidiorida</taxon>
        <taxon>Eimeriorina</taxon>
        <taxon>Sarcocystidae</taxon>
        <taxon>Toxoplasma</taxon>
    </lineage>
</organism>
<keyword evidence="3" id="KW-1185">Reference proteome</keyword>
<dbReference type="AlphaFoldDB" id="A0A7J6KD52"/>
<evidence type="ECO:0000256" key="1">
    <source>
        <dbReference type="SAM" id="MobiDB-lite"/>
    </source>
</evidence>